<keyword evidence="4" id="KW-1185">Reference proteome</keyword>
<dbReference type="EMBL" id="QUNO01000031">
    <property type="protein sequence ID" value="REH27005.1"/>
    <property type="molecule type" value="Genomic_DNA"/>
</dbReference>
<dbReference type="Pfam" id="PF05193">
    <property type="entry name" value="Peptidase_M16_C"/>
    <property type="match status" value="1"/>
</dbReference>
<proteinExistence type="inferred from homology"/>
<organism evidence="3 4">
    <name type="scientific">Kutzneria buriramensis</name>
    <dbReference type="NCBI Taxonomy" id="1045776"/>
    <lineage>
        <taxon>Bacteria</taxon>
        <taxon>Bacillati</taxon>
        <taxon>Actinomycetota</taxon>
        <taxon>Actinomycetes</taxon>
        <taxon>Pseudonocardiales</taxon>
        <taxon>Pseudonocardiaceae</taxon>
        <taxon>Kutzneria</taxon>
    </lineage>
</organism>
<evidence type="ECO:0000259" key="2">
    <source>
        <dbReference type="Pfam" id="PF05193"/>
    </source>
</evidence>
<dbReference type="Gene3D" id="3.30.830.10">
    <property type="entry name" value="Metalloenzyme, LuxS/M16 peptidase-like"/>
    <property type="match status" value="2"/>
</dbReference>
<comment type="similarity">
    <text evidence="1">Belongs to the peptidase M16 family.</text>
</comment>
<evidence type="ECO:0000313" key="4">
    <source>
        <dbReference type="Proteomes" id="UP000256269"/>
    </source>
</evidence>
<dbReference type="InterPro" id="IPR007863">
    <property type="entry name" value="Peptidase_M16_C"/>
</dbReference>
<dbReference type="AlphaFoldDB" id="A0A3E0GVE9"/>
<dbReference type="Proteomes" id="UP000256269">
    <property type="component" value="Unassembled WGS sequence"/>
</dbReference>
<evidence type="ECO:0000256" key="1">
    <source>
        <dbReference type="ARBA" id="ARBA00007261"/>
    </source>
</evidence>
<name>A0A3E0GVE9_9PSEU</name>
<dbReference type="OrthoDB" id="9811314at2"/>
<reference evidence="3 4" key="1">
    <citation type="submission" date="2018-08" db="EMBL/GenBank/DDBJ databases">
        <title>Genomic Encyclopedia of Archaeal and Bacterial Type Strains, Phase II (KMG-II): from individual species to whole genera.</title>
        <authorList>
            <person name="Goeker M."/>
        </authorList>
    </citation>
    <scope>NUCLEOTIDE SEQUENCE [LARGE SCALE GENOMIC DNA]</scope>
    <source>
        <strain evidence="3 4">DSM 45791</strain>
    </source>
</reference>
<protein>
    <submittedName>
        <fullName evidence="3">Putative Zn-dependent peptidase</fullName>
    </submittedName>
</protein>
<dbReference type="PANTHER" id="PTHR11851:SF49">
    <property type="entry name" value="MITOCHONDRIAL-PROCESSING PEPTIDASE SUBUNIT ALPHA"/>
    <property type="match status" value="1"/>
</dbReference>
<sequence length="423" mass="45336">MTTTTSEFDLDTVPFPAPLRLPTVAERSLPNGLRLICARRSSVPLVEACLSIPFGDTEPGASMVLASALVSAPTLQDRLRAMGAALSTGVDADRLRIAGSTLAEHLADFLALLAEVAIVAEFPADEIAIAVSKGVRYSEIIRSEPSHRVLEAWNRRMFGDHPYGQAGPSAEAIARVDRDTVLDLQTRRMRPNDASLVLVGDLDPDATLDLVNRWFTGWSPGSDAVAMPPVPPWVPGDEVVDLPGSTQSLLRLAMPAPRHAEPEAPALAMACMVFGGYFSSRLVQNIREDRGLSYSPRSGVLHVAEASLITIAVDAVTANTTAVATEVLAELARMVTCPVTPDELDRARRYTAGSLRLQLSTLTGTAAVLLELDQNGLTLDWLRDQDDRLAAVTPDQVTEAAGRHMTASNAVSVLLCDKDKVFT</sequence>
<dbReference type="RefSeq" id="WP_116181837.1">
    <property type="nucleotide sequence ID" value="NZ_CP144375.1"/>
</dbReference>
<evidence type="ECO:0000313" key="3">
    <source>
        <dbReference type="EMBL" id="REH27005.1"/>
    </source>
</evidence>
<dbReference type="GO" id="GO:0046872">
    <property type="term" value="F:metal ion binding"/>
    <property type="evidence" value="ECO:0007669"/>
    <property type="project" value="InterPro"/>
</dbReference>
<comment type="caution">
    <text evidence="3">The sequence shown here is derived from an EMBL/GenBank/DDBJ whole genome shotgun (WGS) entry which is preliminary data.</text>
</comment>
<accession>A0A3E0GVE9</accession>
<dbReference type="InterPro" id="IPR011249">
    <property type="entry name" value="Metalloenz_LuxS/M16"/>
</dbReference>
<gene>
    <name evidence="3" type="ORF">BCF44_13160</name>
</gene>
<feature type="domain" description="Peptidase M16 C-terminal" evidence="2">
    <location>
        <begin position="176"/>
        <end position="349"/>
    </location>
</feature>
<dbReference type="InterPro" id="IPR050361">
    <property type="entry name" value="MPP/UQCRC_Complex"/>
</dbReference>
<dbReference type="SUPFAM" id="SSF63411">
    <property type="entry name" value="LuxS/MPP-like metallohydrolase"/>
    <property type="match status" value="2"/>
</dbReference>
<dbReference type="PANTHER" id="PTHR11851">
    <property type="entry name" value="METALLOPROTEASE"/>
    <property type="match status" value="1"/>
</dbReference>